<dbReference type="Proteomes" id="UP001519344">
    <property type="component" value="Unassembled WGS sequence"/>
</dbReference>
<dbReference type="EMBL" id="JAGGKV010000037">
    <property type="protein sequence ID" value="MBP1967597.1"/>
    <property type="molecule type" value="Genomic_DNA"/>
</dbReference>
<dbReference type="Pfam" id="PF09860">
    <property type="entry name" value="DUF2087"/>
    <property type="match status" value="1"/>
</dbReference>
<dbReference type="PROSITE" id="PS50987">
    <property type="entry name" value="HTH_ARSR_2"/>
    <property type="match status" value="1"/>
</dbReference>
<dbReference type="InterPro" id="IPR036390">
    <property type="entry name" value="WH_DNA-bd_sf"/>
</dbReference>
<dbReference type="Pfam" id="PF01022">
    <property type="entry name" value="HTH_5"/>
    <property type="match status" value="1"/>
</dbReference>
<evidence type="ECO:0000256" key="2">
    <source>
        <dbReference type="ARBA" id="ARBA00023125"/>
    </source>
</evidence>
<keyword evidence="6" id="KW-1185">Reference proteome</keyword>
<protein>
    <recommendedName>
        <fullName evidence="4">HTH arsR-type domain-containing protein</fullName>
    </recommendedName>
</protein>
<dbReference type="InterPro" id="IPR001845">
    <property type="entry name" value="HTH_ArsR_DNA-bd_dom"/>
</dbReference>
<dbReference type="InterPro" id="IPR051011">
    <property type="entry name" value="Metal_resp_trans_reg"/>
</dbReference>
<evidence type="ECO:0000313" key="5">
    <source>
        <dbReference type="EMBL" id="MBP1967597.1"/>
    </source>
</evidence>
<proteinExistence type="predicted"/>
<name>A0ABS4I9J5_9BACL</name>
<accession>A0ABS4I9J5</accession>
<feature type="domain" description="HTH arsR-type" evidence="4">
    <location>
        <begin position="1"/>
        <end position="92"/>
    </location>
</feature>
<evidence type="ECO:0000259" key="4">
    <source>
        <dbReference type="PROSITE" id="PS50987"/>
    </source>
</evidence>
<dbReference type="PRINTS" id="PR00778">
    <property type="entry name" value="HTHARSR"/>
</dbReference>
<keyword evidence="2" id="KW-0238">DNA-binding</keyword>
<dbReference type="InterPro" id="IPR036388">
    <property type="entry name" value="WH-like_DNA-bd_sf"/>
</dbReference>
<comment type="caution">
    <text evidence="5">The sequence shown here is derived from an EMBL/GenBank/DDBJ whole genome shotgun (WGS) entry which is preliminary data.</text>
</comment>
<keyword evidence="3" id="KW-0804">Transcription</keyword>
<dbReference type="CDD" id="cd00090">
    <property type="entry name" value="HTH_ARSR"/>
    <property type="match status" value="1"/>
</dbReference>
<organism evidence="5 6">
    <name type="scientific">Paenibacillus aceris</name>
    <dbReference type="NCBI Taxonomy" id="869555"/>
    <lineage>
        <taxon>Bacteria</taxon>
        <taxon>Bacillati</taxon>
        <taxon>Bacillota</taxon>
        <taxon>Bacilli</taxon>
        <taxon>Bacillales</taxon>
        <taxon>Paenibacillaceae</taxon>
        <taxon>Paenibacillus</taxon>
    </lineage>
</organism>
<dbReference type="SUPFAM" id="SSF46785">
    <property type="entry name" value="Winged helix' DNA-binding domain"/>
    <property type="match status" value="1"/>
</dbReference>
<keyword evidence="1" id="KW-0805">Transcription regulation</keyword>
<evidence type="ECO:0000313" key="6">
    <source>
        <dbReference type="Proteomes" id="UP001519344"/>
    </source>
</evidence>
<evidence type="ECO:0000256" key="3">
    <source>
        <dbReference type="ARBA" id="ARBA00023163"/>
    </source>
</evidence>
<dbReference type="InterPro" id="IPR011991">
    <property type="entry name" value="ArsR-like_HTH"/>
</dbReference>
<sequence>MQLDKIITYHKALSDATRIRMLILLGDGELNGQVLADKLGVTPATITHHAAKLREASLIHERREKNTIYFALNEYFIRSNATATADLIFKNQKGGSSLPMKETDVNDNLKQSVIRNFFTQDGKLKHIPSQLKKKLIALGHLIDQLEKGRTYTEKELNEWIKNYHPDFATIRREFIMHQFMFRENEVYELNPPEMWAKWETLS</sequence>
<dbReference type="PANTHER" id="PTHR43132:SF2">
    <property type="entry name" value="ARSENICAL RESISTANCE OPERON REPRESSOR ARSR-RELATED"/>
    <property type="match status" value="1"/>
</dbReference>
<dbReference type="InterPro" id="IPR018656">
    <property type="entry name" value="DUF2087"/>
</dbReference>
<gene>
    <name evidence="5" type="ORF">J2Z65_006869</name>
</gene>
<dbReference type="RefSeq" id="WP_167067588.1">
    <property type="nucleotide sequence ID" value="NZ_JAAOZR010000091.1"/>
</dbReference>
<dbReference type="NCBIfam" id="NF033788">
    <property type="entry name" value="HTH_metalloreg"/>
    <property type="match status" value="1"/>
</dbReference>
<dbReference type="SMART" id="SM00418">
    <property type="entry name" value="HTH_ARSR"/>
    <property type="match status" value="1"/>
</dbReference>
<dbReference type="PANTHER" id="PTHR43132">
    <property type="entry name" value="ARSENICAL RESISTANCE OPERON REPRESSOR ARSR-RELATED"/>
    <property type="match status" value="1"/>
</dbReference>
<dbReference type="Gene3D" id="1.10.10.10">
    <property type="entry name" value="Winged helix-like DNA-binding domain superfamily/Winged helix DNA-binding domain"/>
    <property type="match status" value="1"/>
</dbReference>
<evidence type="ECO:0000256" key="1">
    <source>
        <dbReference type="ARBA" id="ARBA00023015"/>
    </source>
</evidence>
<reference evidence="5 6" key="1">
    <citation type="submission" date="2021-03" db="EMBL/GenBank/DDBJ databases">
        <title>Genomic Encyclopedia of Type Strains, Phase IV (KMG-IV): sequencing the most valuable type-strain genomes for metagenomic binning, comparative biology and taxonomic classification.</title>
        <authorList>
            <person name="Goeker M."/>
        </authorList>
    </citation>
    <scope>NUCLEOTIDE SEQUENCE [LARGE SCALE GENOMIC DNA]</scope>
    <source>
        <strain evidence="5 6">DSM 24950</strain>
    </source>
</reference>